<organism evidence="1 3">
    <name type="scientific">Heyndrickxia coagulans</name>
    <name type="common">Weizmannia coagulans</name>
    <dbReference type="NCBI Taxonomy" id="1398"/>
    <lineage>
        <taxon>Bacteria</taxon>
        <taxon>Bacillati</taxon>
        <taxon>Bacillota</taxon>
        <taxon>Bacilli</taxon>
        <taxon>Bacillales</taxon>
        <taxon>Bacillaceae</taxon>
        <taxon>Heyndrickxia</taxon>
    </lineage>
</organism>
<name>A0A150K4K4_HEYCO</name>
<dbReference type="Proteomes" id="UP000075288">
    <property type="component" value="Unassembled WGS sequence"/>
</dbReference>
<accession>A0A150K4K4</accession>
<evidence type="ECO:0000313" key="4">
    <source>
        <dbReference type="Proteomes" id="UP000075304"/>
    </source>
</evidence>
<dbReference type="Proteomes" id="UP000075304">
    <property type="component" value="Unassembled WGS sequence"/>
</dbReference>
<protein>
    <submittedName>
        <fullName evidence="1">Uncharacterized protein</fullName>
    </submittedName>
</protein>
<evidence type="ECO:0000313" key="1">
    <source>
        <dbReference type="EMBL" id="KYC64540.1"/>
    </source>
</evidence>
<comment type="caution">
    <text evidence="1">The sequence shown here is derived from an EMBL/GenBank/DDBJ whole genome shotgun (WGS) entry which is preliminary data.</text>
</comment>
<evidence type="ECO:0000313" key="3">
    <source>
        <dbReference type="Proteomes" id="UP000075288"/>
    </source>
</evidence>
<dbReference type="EMBL" id="LQYI01000044">
    <property type="protein sequence ID" value="KYC69782.1"/>
    <property type="molecule type" value="Genomic_DNA"/>
</dbReference>
<evidence type="ECO:0000313" key="2">
    <source>
        <dbReference type="EMBL" id="KYC69782.1"/>
    </source>
</evidence>
<dbReference type="PATRIC" id="fig|1398.25.peg.2676"/>
<reference evidence="3 4" key="1">
    <citation type="submission" date="2016-01" db="EMBL/GenBank/DDBJ databases">
        <title>Genome Sequences of Twelve Sporeforming Bacillus Species Isolated from Foods.</title>
        <authorList>
            <person name="Berendsen E.M."/>
            <person name="Wells-Bennik M.H."/>
            <person name="Krawcyk A.O."/>
            <person name="De Jong A."/>
            <person name="Holsappel S."/>
            <person name="Eijlander R.T."/>
            <person name="Kuipers O.P."/>
        </authorList>
    </citation>
    <scope>NUCLEOTIDE SEQUENCE [LARGE SCALE GENOMIC DNA]</scope>
    <source>
        <strain evidence="1 3">B4098</strain>
        <strain evidence="2 4">B4099</strain>
    </source>
</reference>
<proteinExistence type="predicted"/>
<dbReference type="EMBL" id="LQYG01000026">
    <property type="protein sequence ID" value="KYC64540.1"/>
    <property type="molecule type" value="Genomic_DNA"/>
</dbReference>
<gene>
    <name evidence="1" type="ORF">B4098_2849</name>
    <name evidence="2" type="ORF">B4099_2949</name>
</gene>
<dbReference type="AlphaFoldDB" id="A0A150K4K4"/>
<sequence length="39" mass="4652">MPAKRDRQACLPHSSENFTYIGSRWEERFCLKKHTGNRT</sequence>